<keyword evidence="1" id="KW-0732">Signal</keyword>
<dbReference type="Proteomes" id="UP000068067">
    <property type="component" value="Chromosome"/>
</dbReference>
<keyword evidence="3" id="KW-1185">Reference proteome</keyword>
<reference evidence="2 3" key="1">
    <citation type="submission" date="2014-08" db="EMBL/GenBank/DDBJ databases">
        <title>Complete genome sequence of Corynebacterium deserti GIMN1.010 (=DSM 45689), isolated from desert sand in western China.</title>
        <authorList>
            <person name="Ruckert C."/>
            <person name="Albersmeier A."/>
            <person name="Kalinowski J."/>
        </authorList>
    </citation>
    <scope>NUCLEOTIDE SEQUENCE [LARGE SCALE GENOMIC DNA]</scope>
    <source>
        <strain evidence="2 3">GIMN1.010</strain>
    </source>
</reference>
<feature type="signal peptide" evidence="1">
    <location>
        <begin position="1"/>
        <end position="17"/>
    </location>
</feature>
<evidence type="ECO:0008006" key="4">
    <source>
        <dbReference type="Google" id="ProtNLM"/>
    </source>
</evidence>
<dbReference type="EMBL" id="CP009220">
    <property type="protein sequence ID" value="ALC05444.1"/>
    <property type="molecule type" value="Genomic_DNA"/>
</dbReference>
<dbReference type="PROSITE" id="PS51257">
    <property type="entry name" value="PROKAR_LIPOPROTEIN"/>
    <property type="match status" value="1"/>
</dbReference>
<proteinExistence type="predicted"/>
<name>A0A0M5IP38_9CORY</name>
<evidence type="ECO:0000313" key="3">
    <source>
        <dbReference type="Proteomes" id="UP000068067"/>
    </source>
</evidence>
<organism evidence="2 3">
    <name type="scientific">Corynebacterium deserti GIMN1.010</name>
    <dbReference type="NCBI Taxonomy" id="931089"/>
    <lineage>
        <taxon>Bacteria</taxon>
        <taxon>Bacillati</taxon>
        <taxon>Actinomycetota</taxon>
        <taxon>Actinomycetes</taxon>
        <taxon>Mycobacteriales</taxon>
        <taxon>Corynebacteriaceae</taxon>
        <taxon>Corynebacterium</taxon>
    </lineage>
</organism>
<dbReference type="KEGG" id="cdx:CDES_05020"/>
<evidence type="ECO:0000313" key="2">
    <source>
        <dbReference type="EMBL" id="ALC05444.1"/>
    </source>
</evidence>
<protein>
    <recommendedName>
        <fullName evidence="4">Secreted protein</fullName>
    </recommendedName>
</protein>
<evidence type="ECO:0000256" key="1">
    <source>
        <dbReference type="SAM" id="SignalP"/>
    </source>
</evidence>
<feature type="chain" id="PRO_5038376764" description="Secreted protein" evidence="1">
    <location>
        <begin position="18"/>
        <end position="86"/>
    </location>
</feature>
<sequence>MRKVRVLISAGVAVALAGCGSVEQTTTLQVRVSGHSEQVDIEQTGQESCSYVDGWLSAGDEVVLRNSEGEVLGVSVLRADKRLFTI</sequence>
<accession>A0A0M5IP38</accession>
<dbReference type="PATRIC" id="fig|931089.4.peg.1019"/>
<gene>
    <name evidence="2" type="ORF">CDES_05020</name>
</gene>
<dbReference type="AlphaFoldDB" id="A0A0M5IP38"/>